<dbReference type="NCBIfam" id="NF006006">
    <property type="entry name" value="PRK08137.1"/>
    <property type="match status" value="1"/>
</dbReference>
<accession>H3ZGA6</accession>
<name>H3ZGA6_9ALTE</name>
<dbReference type="InterPro" id="IPR023631">
    <property type="entry name" value="Amidase_dom"/>
</dbReference>
<dbReference type="RefSeq" id="WP_008951083.1">
    <property type="nucleotide sequence ID" value="NZ_AHTH01000039.1"/>
</dbReference>
<reference evidence="2 3" key="1">
    <citation type="journal article" date="2012" name="J. Bacteriol.">
        <title>Genome Sequence of Extracellular-Protease-Producing Alishewanella jeotgali Isolated from Traditional Korean Fermented Seafood.</title>
        <authorList>
            <person name="Jung J."/>
            <person name="Chun J."/>
            <person name="Park W."/>
        </authorList>
    </citation>
    <scope>NUCLEOTIDE SEQUENCE [LARGE SCALE GENOMIC DNA]</scope>
    <source>
        <strain evidence="2 3">KCTC 22429</strain>
    </source>
</reference>
<dbReference type="PANTHER" id="PTHR42678">
    <property type="entry name" value="AMIDASE"/>
    <property type="match status" value="1"/>
</dbReference>
<evidence type="ECO:0000313" key="2">
    <source>
        <dbReference type="EMBL" id="EHR40426.1"/>
    </source>
</evidence>
<dbReference type="eggNOG" id="COG0154">
    <property type="taxonomic scope" value="Bacteria"/>
</dbReference>
<dbReference type="SUPFAM" id="SSF75304">
    <property type="entry name" value="Amidase signature (AS) enzymes"/>
    <property type="match status" value="1"/>
</dbReference>
<dbReference type="STRING" id="1129374.AJE_12014"/>
<organism evidence="2 3">
    <name type="scientific">Alishewanella jeotgali KCTC 22429</name>
    <dbReference type="NCBI Taxonomy" id="1129374"/>
    <lineage>
        <taxon>Bacteria</taxon>
        <taxon>Pseudomonadati</taxon>
        <taxon>Pseudomonadota</taxon>
        <taxon>Gammaproteobacteria</taxon>
        <taxon>Alteromonadales</taxon>
        <taxon>Alteromonadaceae</taxon>
        <taxon>Alishewanella</taxon>
    </lineage>
</organism>
<protein>
    <submittedName>
        <fullName evidence="2">Amidase</fullName>
    </submittedName>
</protein>
<dbReference type="PANTHER" id="PTHR42678:SF34">
    <property type="entry name" value="OS04G0183300 PROTEIN"/>
    <property type="match status" value="1"/>
</dbReference>
<dbReference type="Proteomes" id="UP000012046">
    <property type="component" value="Unassembled WGS sequence"/>
</dbReference>
<comment type="caution">
    <text evidence="2">The sequence shown here is derived from an EMBL/GenBank/DDBJ whole genome shotgun (WGS) entry which is preliminary data.</text>
</comment>
<dbReference type="EMBL" id="AHTH01000039">
    <property type="protein sequence ID" value="EHR40426.1"/>
    <property type="molecule type" value="Genomic_DNA"/>
</dbReference>
<dbReference type="PROSITE" id="PS51257">
    <property type="entry name" value="PROKAR_LIPOPROTEIN"/>
    <property type="match status" value="1"/>
</dbReference>
<gene>
    <name evidence="2" type="ORF">AJE_12014</name>
</gene>
<sequence length="531" mass="56117">MRLLGIGLTLLLLGCRPAPLPEAAPGRDLQWLDARSAQQALASNEISSEQLVQFYLARIAEHNQRGYQLHAITDINPDALAQAQQLDKERAAGRVRSALHGLPVLLKANIATADQLPTTAGALALQGHITSQDAELVRQLREAGAVILAKTNLSEWANFRGENSASGWSALGGQTRNPHLLSHTPCGSSSGAGAAIAADFGLLAVGTETDGSIICPSAINGIVGIKPTRGAVSGEGIIPIASAQDIAGPMARRIYDAALLLEAMLTPAAREAIPASLTAAALQPANAGKVLLVRAYDEREPAVVSMLDNTAQALAAAGFEVVETAEWQLPSELYQAEFSVLLYEYARDLQRWLTDYQVPEQVNTLQKIVAFNRAQGERALAFFGQEYLEQAAAIDLVAAEADYIAALAQSRALAEAALNQYLQQGFSAIILPSYGPAWPIDHVNGDQFNFGTSTAAAVAGYPSITLPGGYSGVLPLGISLVGLPWSEPELIRIGALLEQQLAAYRRPGFIPALPADNAQATPAQPEPTQPE</sequence>
<dbReference type="PATRIC" id="fig|1129374.4.peg.2387"/>
<feature type="domain" description="Amidase" evidence="1">
    <location>
        <begin position="51"/>
        <end position="490"/>
    </location>
</feature>
<dbReference type="AlphaFoldDB" id="H3ZGA6"/>
<dbReference type="Pfam" id="PF01425">
    <property type="entry name" value="Amidase"/>
    <property type="match status" value="1"/>
</dbReference>
<keyword evidence="3" id="KW-1185">Reference proteome</keyword>
<proteinExistence type="predicted"/>
<dbReference type="Gene3D" id="3.90.1300.10">
    <property type="entry name" value="Amidase signature (AS) domain"/>
    <property type="match status" value="1"/>
</dbReference>
<evidence type="ECO:0000313" key="3">
    <source>
        <dbReference type="Proteomes" id="UP000012046"/>
    </source>
</evidence>
<dbReference type="InterPro" id="IPR036928">
    <property type="entry name" value="AS_sf"/>
</dbReference>
<evidence type="ECO:0000259" key="1">
    <source>
        <dbReference type="Pfam" id="PF01425"/>
    </source>
</evidence>